<dbReference type="CDD" id="cd10944">
    <property type="entry name" value="CE4_SmPgdA_like"/>
    <property type="match status" value="1"/>
</dbReference>
<dbReference type="EMBL" id="VNJK01000001">
    <property type="protein sequence ID" value="TVX94512.1"/>
    <property type="molecule type" value="Genomic_DNA"/>
</dbReference>
<feature type="transmembrane region" description="Helical" evidence="1">
    <location>
        <begin position="15"/>
        <end position="33"/>
    </location>
</feature>
<dbReference type="PANTHER" id="PTHR10587:SF125">
    <property type="entry name" value="POLYSACCHARIDE DEACETYLASE YHEN-RELATED"/>
    <property type="match status" value="1"/>
</dbReference>
<feature type="domain" description="NodB homology" evidence="2">
    <location>
        <begin position="81"/>
        <end position="264"/>
    </location>
</feature>
<dbReference type="SUPFAM" id="SSF88713">
    <property type="entry name" value="Glycoside hydrolase/deacetylase"/>
    <property type="match status" value="1"/>
</dbReference>
<name>A0A559J3S3_9BACL</name>
<protein>
    <submittedName>
        <fullName evidence="3">Polysaccharide deacetylase</fullName>
    </submittedName>
</protein>
<organism evidence="3 4">
    <name type="scientific">Paenibacillus agilis</name>
    <dbReference type="NCBI Taxonomy" id="3020863"/>
    <lineage>
        <taxon>Bacteria</taxon>
        <taxon>Bacillati</taxon>
        <taxon>Bacillota</taxon>
        <taxon>Bacilli</taxon>
        <taxon>Bacillales</taxon>
        <taxon>Paenibacillaceae</taxon>
        <taxon>Paenibacillus</taxon>
    </lineage>
</organism>
<dbReference type="InterPro" id="IPR011330">
    <property type="entry name" value="Glyco_hydro/deAcase_b/a-brl"/>
</dbReference>
<dbReference type="OrthoDB" id="258610at2"/>
<dbReference type="PROSITE" id="PS51677">
    <property type="entry name" value="NODB"/>
    <property type="match status" value="1"/>
</dbReference>
<reference evidence="3 4" key="1">
    <citation type="submission" date="2019-07" db="EMBL/GenBank/DDBJ databases">
        <authorList>
            <person name="Kim J."/>
        </authorList>
    </citation>
    <scope>NUCLEOTIDE SEQUENCE [LARGE SCALE GENOMIC DNA]</scope>
    <source>
        <strain evidence="3 4">N4</strain>
    </source>
</reference>
<proteinExistence type="predicted"/>
<evidence type="ECO:0000313" key="4">
    <source>
        <dbReference type="Proteomes" id="UP000318102"/>
    </source>
</evidence>
<gene>
    <name evidence="3" type="ORF">FPZ44_00825</name>
</gene>
<keyword evidence="1" id="KW-1133">Transmembrane helix</keyword>
<evidence type="ECO:0000313" key="3">
    <source>
        <dbReference type="EMBL" id="TVX94512.1"/>
    </source>
</evidence>
<keyword evidence="4" id="KW-1185">Reference proteome</keyword>
<comment type="caution">
    <text evidence="3">The sequence shown here is derived from an EMBL/GenBank/DDBJ whole genome shotgun (WGS) entry which is preliminary data.</text>
</comment>
<evidence type="ECO:0000259" key="2">
    <source>
        <dbReference type="PROSITE" id="PS51677"/>
    </source>
</evidence>
<evidence type="ECO:0000256" key="1">
    <source>
        <dbReference type="SAM" id="Phobius"/>
    </source>
</evidence>
<dbReference type="PANTHER" id="PTHR10587">
    <property type="entry name" value="GLYCOSYL TRANSFERASE-RELATED"/>
    <property type="match status" value="1"/>
</dbReference>
<dbReference type="GO" id="GO:0016810">
    <property type="term" value="F:hydrolase activity, acting on carbon-nitrogen (but not peptide) bonds"/>
    <property type="evidence" value="ECO:0007669"/>
    <property type="project" value="InterPro"/>
</dbReference>
<dbReference type="InterPro" id="IPR002509">
    <property type="entry name" value="NODB_dom"/>
</dbReference>
<sequence length="282" mass="32488">MVRVDSRRNNRRKKWILRIILLALLVGIGYGIYTVGKQLWGHDGMSTASKQGQHVVTNVAAFDTVTKEKQSPTMYNGMKRKVAYLTFDDGPNTHTPEILRILKEHNVKGTFFMLGNSMQQHPDLVKQIADEGHYPALHSMTHDYTKLYKSGNADNFIEEFNEAQQLVKDATGVTTKLIRAPYGSAPQIKEPFRDDIAESGFKMWDWTLDTLDWQYARNPSGMLDEVKRGLKKDTEVILMHDRKQTVQILPEIIEYISSQGYEFEVYDPNAHFVVNFHHDERL</sequence>
<accession>A0A559J3S3</accession>
<dbReference type="Proteomes" id="UP000318102">
    <property type="component" value="Unassembled WGS sequence"/>
</dbReference>
<dbReference type="AlphaFoldDB" id="A0A559J3S3"/>
<dbReference type="Pfam" id="PF01522">
    <property type="entry name" value="Polysacc_deac_1"/>
    <property type="match status" value="1"/>
</dbReference>
<dbReference type="InterPro" id="IPR050248">
    <property type="entry name" value="Polysacc_deacetylase_ArnD"/>
</dbReference>
<keyword evidence="1" id="KW-0812">Transmembrane</keyword>
<dbReference type="GO" id="GO:0005975">
    <property type="term" value="P:carbohydrate metabolic process"/>
    <property type="evidence" value="ECO:0007669"/>
    <property type="project" value="InterPro"/>
</dbReference>
<keyword evidence="1" id="KW-0472">Membrane</keyword>
<dbReference type="Gene3D" id="3.20.20.370">
    <property type="entry name" value="Glycoside hydrolase/deacetylase"/>
    <property type="match status" value="1"/>
</dbReference>